<organism evidence="1 2">
    <name type="scientific">Dichotomopilus funicola</name>
    <dbReference type="NCBI Taxonomy" id="1934379"/>
    <lineage>
        <taxon>Eukaryota</taxon>
        <taxon>Fungi</taxon>
        <taxon>Dikarya</taxon>
        <taxon>Ascomycota</taxon>
        <taxon>Pezizomycotina</taxon>
        <taxon>Sordariomycetes</taxon>
        <taxon>Sordariomycetidae</taxon>
        <taxon>Sordariales</taxon>
        <taxon>Chaetomiaceae</taxon>
        <taxon>Dichotomopilus</taxon>
    </lineage>
</organism>
<gene>
    <name evidence="1" type="ORF">C8A04DRAFT_35566</name>
</gene>
<dbReference type="Proteomes" id="UP001302676">
    <property type="component" value="Unassembled WGS sequence"/>
</dbReference>
<dbReference type="EMBL" id="MU853566">
    <property type="protein sequence ID" value="KAK4145754.1"/>
    <property type="molecule type" value="Genomic_DNA"/>
</dbReference>
<protein>
    <submittedName>
        <fullName evidence="1">Uncharacterized protein</fullName>
    </submittedName>
</protein>
<name>A0AAN6V6K5_9PEZI</name>
<dbReference type="RefSeq" id="XP_062639125.1">
    <property type="nucleotide sequence ID" value="XM_062783218.1"/>
</dbReference>
<dbReference type="AlphaFoldDB" id="A0AAN6V6K5"/>
<accession>A0AAN6V6K5</accession>
<reference evidence="1" key="2">
    <citation type="submission" date="2023-05" db="EMBL/GenBank/DDBJ databases">
        <authorList>
            <consortium name="Lawrence Berkeley National Laboratory"/>
            <person name="Steindorff A."/>
            <person name="Hensen N."/>
            <person name="Bonometti L."/>
            <person name="Westerberg I."/>
            <person name="Brannstrom I.O."/>
            <person name="Guillou S."/>
            <person name="Cros-Aarteil S."/>
            <person name="Calhoun S."/>
            <person name="Haridas S."/>
            <person name="Kuo A."/>
            <person name="Mondo S."/>
            <person name="Pangilinan J."/>
            <person name="Riley R."/>
            <person name="Labutti K."/>
            <person name="Andreopoulos B."/>
            <person name="Lipzen A."/>
            <person name="Chen C."/>
            <person name="Yanf M."/>
            <person name="Daum C."/>
            <person name="Ng V."/>
            <person name="Clum A."/>
            <person name="Ohm R."/>
            <person name="Martin F."/>
            <person name="Silar P."/>
            <person name="Natvig D."/>
            <person name="Lalanne C."/>
            <person name="Gautier V."/>
            <person name="Ament-Velasquez S.L."/>
            <person name="Kruys A."/>
            <person name="Hutchinson M.I."/>
            <person name="Powell A.J."/>
            <person name="Barry K."/>
            <person name="Miller A.N."/>
            <person name="Grigoriev I.V."/>
            <person name="Debuchy R."/>
            <person name="Gladieux P."/>
            <person name="Thoren M.H."/>
            <person name="Johannesson H."/>
        </authorList>
    </citation>
    <scope>NUCLEOTIDE SEQUENCE</scope>
    <source>
        <strain evidence="1">CBS 141.50</strain>
    </source>
</reference>
<evidence type="ECO:0000313" key="1">
    <source>
        <dbReference type="EMBL" id="KAK4145754.1"/>
    </source>
</evidence>
<dbReference type="GeneID" id="87819831"/>
<keyword evidence="2" id="KW-1185">Reference proteome</keyword>
<sequence>MSTTPNTQLTPSTPLTNLIRLYKDITLLSQIASPTLVLHPADRALVSPPRAPLVGIEAAQQHEESLVKAAAARGGKLVFRPESIQVDGRGVFGVVLGVLEGRLIGSDDNKGPGEETSERCCEGKGRKEGEIEMAFCGVWRFDGTGRAVEHWENAADPAALGRWLQGK</sequence>
<proteinExistence type="predicted"/>
<evidence type="ECO:0000313" key="2">
    <source>
        <dbReference type="Proteomes" id="UP001302676"/>
    </source>
</evidence>
<reference evidence="1" key="1">
    <citation type="journal article" date="2023" name="Mol. Phylogenet. Evol.">
        <title>Genome-scale phylogeny and comparative genomics of the fungal order Sordariales.</title>
        <authorList>
            <person name="Hensen N."/>
            <person name="Bonometti L."/>
            <person name="Westerberg I."/>
            <person name="Brannstrom I.O."/>
            <person name="Guillou S."/>
            <person name="Cros-Aarteil S."/>
            <person name="Calhoun S."/>
            <person name="Haridas S."/>
            <person name="Kuo A."/>
            <person name="Mondo S."/>
            <person name="Pangilinan J."/>
            <person name="Riley R."/>
            <person name="LaButti K."/>
            <person name="Andreopoulos B."/>
            <person name="Lipzen A."/>
            <person name="Chen C."/>
            <person name="Yan M."/>
            <person name="Daum C."/>
            <person name="Ng V."/>
            <person name="Clum A."/>
            <person name="Steindorff A."/>
            <person name="Ohm R.A."/>
            <person name="Martin F."/>
            <person name="Silar P."/>
            <person name="Natvig D.O."/>
            <person name="Lalanne C."/>
            <person name="Gautier V."/>
            <person name="Ament-Velasquez S.L."/>
            <person name="Kruys A."/>
            <person name="Hutchinson M.I."/>
            <person name="Powell A.J."/>
            <person name="Barry K."/>
            <person name="Miller A.N."/>
            <person name="Grigoriev I.V."/>
            <person name="Debuchy R."/>
            <person name="Gladieux P."/>
            <person name="Hiltunen Thoren M."/>
            <person name="Johannesson H."/>
        </authorList>
    </citation>
    <scope>NUCLEOTIDE SEQUENCE</scope>
    <source>
        <strain evidence="1">CBS 141.50</strain>
    </source>
</reference>
<comment type="caution">
    <text evidence="1">The sequence shown here is derived from an EMBL/GenBank/DDBJ whole genome shotgun (WGS) entry which is preliminary data.</text>
</comment>
<dbReference type="Gene3D" id="3.10.450.50">
    <property type="match status" value="1"/>
</dbReference>